<dbReference type="InterPro" id="IPR005135">
    <property type="entry name" value="Endo/exonuclease/phosphatase"/>
</dbReference>
<feature type="non-terminal residue" evidence="2">
    <location>
        <position position="274"/>
    </location>
</feature>
<dbReference type="OrthoDB" id="416119at2759"/>
<dbReference type="InterPro" id="IPR036691">
    <property type="entry name" value="Endo/exonu/phosph_ase_sf"/>
</dbReference>
<dbReference type="EMBL" id="JH687837">
    <property type="protein sequence ID" value="EJD37616.1"/>
    <property type="molecule type" value="Genomic_DNA"/>
</dbReference>
<dbReference type="Gene3D" id="3.60.10.10">
    <property type="entry name" value="Endonuclease/exonuclease/phosphatase"/>
    <property type="match status" value="1"/>
</dbReference>
<evidence type="ECO:0000259" key="1">
    <source>
        <dbReference type="Pfam" id="PF03372"/>
    </source>
</evidence>
<dbReference type="Proteomes" id="UP000006514">
    <property type="component" value="Unassembled WGS sequence"/>
</dbReference>
<feature type="domain" description="Endonuclease/exonuclease/phosphatase" evidence="1">
    <location>
        <begin position="59"/>
        <end position="150"/>
    </location>
</feature>
<dbReference type="AlphaFoldDB" id="J0WUJ6"/>
<gene>
    <name evidence="2" type="ORF">AURDEDRAFT_73023</name>
</gene>
<evidence type="ECO:0000313" key="3">
    <source>
        <dbReference type="Proteomes" id="UP000006514"/>
    </source>
</evidence>
<evidence type="ECO:0000313" key="2">
    <source>
        <dbReference type="EMBL" id="EJD37616.1"/>
    </source>
</evidence>
<dbReference type="KEGG" id="adl:AURDEDRAFT_73023"/>
<accession>J0WUJ6</accession>
<dbReference type="OMA" id="ANCETKV"/>
<dbReference type="InParanoid" id="J0WUJ6"/>
<dbReference type="eggNOG" id="ENOG502SMUP">
    <property type="taxonomic scope" value="Eukaryota"/>
</dbReference>
<dbReference type="SUPFAM" id="SSF56219">
    <property type="entry name" value="DNase I-like"/>
    <property type="match status" value="1"/>
</dbReference>
<reference evidence="3" key="1">
    <citation type="journal article" date="2012" name="Science">
        <title>The Paleozoic origin of enzymatic lignin decomposition reconstructed from 31 fungal genomes.</title>
        <authorList>
            <person name="Floudas D."/>
            <person name="Binder M."/>
            <person name="Riley R."/>
            <person name="Barry K."/>
            <person name="Blanchette R.A."/>
            <person name="Henrissat B."/>
            <person name="Martinez A.T."/>
            <person name="Otillar R."/>
            <person name="Spatafora J.W."/>
            <person name="Yadav J.S."/>
            <person name="Aerts A."/>
            <person name="Benoit I."/>
            <person name="Boyd A."/>
            <person name="Carlson A."/>
            <person name="Copeland A."/>
            <person name="Coutinho P.M."/>
            <person name="de Vries R.P."/>
            <person name="Ferreira P."/>
            <person name="Findley K."/>
            <person name="Foster B."/>
            <person name="Gaskell J."/>
            <person name="Glotzer D."/>
            <person name="Gorecki P."/>
            <person name="Heitman J."/>
            <person name="Hesse C."/>
            <person name="Hori C."/>
            <person name="Igarashi K."/>
            <person name="Jurgens J.A."/>
            <person name="Kallen N."/>
            <person name="Kersten P."/>
            <person name="Kohler A."/>
            <person name="Kuees U."/>
            <person name="Kumar T.K.A."/>
            <person name="Kuo A."/>
            <person name="LaButti K."/>
            <person name="Larrondo L.F."/>
            <person name="Lindquist E."/>
            <person name="Ling A."/>
            <person name="Lombard V."/>
            <person name="Lucas S."/>
            <person name="Lundell T."/>
            <person name="Martin R."/>
            <person name="McLaughlin D.J."/>
            <person name="Morgenstern I."/>
            <person name="Morin E."/>
            <person name="Murat C."/>
            <person name="Nagy L.G."/>
            <person name="Nolan M."/>
            <person name="Ohm R.A."/>
            <person name="Patyshakuliyeva A."/>
            <person name="Rokas A."/>
            <person name="Ruiz-Duenas F.J."/>
            <person name="Sabat G."/>
            <person name="Salamov A."/>
            <person name="Samejima M."/>
            <person name="Schmutz J."/>
            <person name="Slot J.C."/>
            <person name="St John F."/>
            <person name="Stenlid J."/>
            <person name="Sun H."/>
            <person name="Sun S."/>
            <person name="Syed K."/>
            <person name="Tsang A."/>
            <person name="Wiebenga A."/>
            <person name="Young D."/>
            <person name="Pisabarro A."/>
            <person name="Eastwood D.C."/>
            <person name="Martin F."/>
            <person name="Cullen D."/>
            <person name="Grigoriev I.V."/>
            <person name="Hibbett D.S."/>
        </authorList>
    </citation>
    <scope>NUCLEOTIDE SEQUENCE [LARGE SCALE GENOMIC DNA]</scope>
    <source>
        <strain evidence="3">TFB10046</strain>
    </source>
</reference>
<organism evidence="2 3">
    <name type="scientific">Auricularia subglabra (strain TFB-10046 / SS5)</name>
    <name type="common">White-rot fungus</name>
    <name type="synonym">Auricularia delicata (strain TFB10046)</name>
    <dbReference type="NCBI Taxonomy" id="717982"/>
    <lineage>
        <taxon>Eukaryota</taxon>
        <taxon>Fungi</taxon>
        <taxon>Dikarya</taxon>
        <taxon>Basidiomycota</taxon>
        <taxon>Agaricomycotina</taxon>
        <taxon>Agaricomycetes</taxon>
        <taxon>Auriculariales</taxon>
        <taxon>Auriculariaceae</taxon>
        <taxon>Auricularia</taxon>
    </lineage>
</organism>
<protein>
    <recommendedName>
        <fullName evidence="1">Endonuclease/exonuclease/phosphatase domain-containing protein</fullName>
    </recommendedName>
</protein>
<dbReference type="Pfam" id="PF03372">
    <property type="entry name" value="Exo_endo_phos"/>
    <property type="match status" value="1"/>
</dbReference>
<dbReference type="GO" id="GO:0003824">
    <property type="term" value="F:catalytic activity"/>
    <property type="evidence" value="ECO:0007669"/>
    <property type="project" value="InterPro"/>
</dbReference>
<sequence>MNRLVANWENVETLELVPGRAIVCKMEWRQGTFLKILAIYAPTVKKENGVFWKKIRSLIKKKRNRPMKPDVLLGDFNQVEDAIDRFPAKKNAIDSPDTFDALKKSLNVVDGWRNTFPNKTEWTWRNADRSSMSRIDRIYLTKDLLLSSRDWTIKTSNLTRNDHSRIGVEIAHPNAPEAGPGRWSMRPDLIKNTSFMTEVDALLGSARNKIEALDNQQRSADHNAQTIWKDFKDSVRELARKLDKVAAGKKRSMLAQAIKDRNKARDDLTAALSE</sequence>
<name>J0WUJ6_AURST</name>
<keyword evidence="3" id="KW-1185">Reference proteome</keyword>
<proteinExistence type="predicted"/>